<accession>A0A1M4YKU2</accession>
<dbReference type="InterPro" id="IPR000305">
    <property type="entry name" value="GIY-YIG_endonuc"/>
</dbReference>
<evidence type="ECO:0000313" key="4">
    <source>
        <dbReference type="Proteomes" id="UP000184476"/>
    </source>
</evidence>
<dbReference type="SUPFAM" id="SSF82771">
    <property type="entry name" value="GIY-YIG endonuclease"/>
    <property type="match status" value="1"/>
</dbReference>
<dbReference type="PROSITE" id="PS50164">
    <property type="entry name" value="GIY_YIG"/>
    <property type="match status" value="1"/>
</dbReference>
<proteinExistence type="inferred from homology"/>
<dbReference type="OrthoDB" id="9807770at2"/>
<evidence type="ECO:0000256" key="1">
    <source>
        <dbReference type="ARBA" id="ARBA00007435"/>
    </source>
</evidence>
<dbReference type="CDD" id="cd10456">
    <property type="entry name" value="GIY-YIG_UPF0213"/>
    <property type="match status" value="1"/>
</dbReference>
<dbReference type="Gene3D" id="3.40.1440.10">
    <property type="entry name" value="GIY-YIG endonuclease"/>
    <property type="match status" value="1"/>
</dbReference>
<dbReference type="EMBL" id="FQVL01000007">
    <property type="protein sequence ID" value="SHF06293.1"/>
    <property type="molecule type" value="Genomic_DNA"/>
</dbReference>
<evidence type="ECO:0000313" key="3">
    <source>
        <dbReference type="EMBL" id="SHF06293.1"/>
    </source>
</evidence>
<protein>
    <submittedName>
        <fullName evidence="3">Putative endonuclease</fullName>
    </submittedName>
</protein>
<keyword evidence="3" id="KW-0378">Hydrolase</keyword>
<dbReference type="PANTHER" id="PTHR34477:SF1">
    <property type="entry name" value="UPF0213 PROTEIN YHBQ"/>
    <property type="match status" value="1"/>
</dbReference>
<dbReference type="Proteomes" id="UP000184476">
    <property type="component" value="Unassembled WGS sequence"/>
</dbReference>
<dbReference type="InterPro" id="IPR050190">
    <property type="entry name" value="UPF0213_domain"/>
</dbReference>
<dbReference type="STRING" id="112248.SAMN05444392_1078"/>
<name>A0A1M4YKU2_9BACL</name>
<dbReference type="AlphaFoldDB" id="A0A1M4YKU2"/>
<evidence type="ECO:0000259" key="2">
    <source>
        <dbReference type="PROSITE" id="PS50164"/>
    </source>
</evidence>
<keyword evidence="3" id="KW-0540">Nuclease</keyword>
<comment type="similarity">
    <text evidence="1">Belongs to the UPF0213 family.</text>
</comment>
<dbReference type="Pfam" id="PF01541">
    <property type="entry name" value="GIY-YIG"/>
    <property type="match status" value="1"/>
</dbReference>
<gene>
    <name evidence="3" type="ORF">SAMN05444392_1078</name>
</gene>
<sequence>MTNRYHVYMLECADGTLYTGITNRIKERIAKHQAGKGARYTRSRLPVRLRYLERGEGKSWALKREHELRQLSRQQKWQLIAEKGGQIYANPEEF</sequence>
<dbReference type="RefSeq" id="WP_073155028.1">
    <property type="nucleotide sequence ID" value="NZ_FQVL01000007.1"/>
</dbReference>
<dbReference type="InterPro" id="IPR035901">
    <property type="entry name" value="GIY-YIG_endonuc_sf"/>
</dbReference>
<dbReference type="PANTHER" id="PTHR34477">
    <property type="entry name" value="UPF0213 PROTEIN YHBQ"/>
    <property type="match status" value="1"/>
</dbReference>
<organism evidence="3 4">
    <name type="scientific">Seinonella peptonophila</name>
    <dbReference type="NCBI Taxonomy" id="112248"/>
    <lineage>
        <taxon>Bacteria</taxon>
        <taxon>Bacillati</taxon>
        <taxon>Bacillota</taxon>
        <taxon>Bacilli</taxon>
        <taxon>Bacillales</taxon>
        <taxon>Thermoactinomycetaceae</taxon>
        <taxon>Seinonella</taxon>
    </lineage>
</organism>
<keyword evidence="3" id="KW-0255">Endonuclease</keyword>
<feature type="domain" description="GIY-YIG" evidence="2">
    <location>
        <begin position="3"/>
        <end position="78"/>
    </location>
</feature>
<reference evidence="3 4" key="1">
    <citation type="submission" date="2016-11" db="EMBL/GenBank/DDBJ databases">
        <authorList>
            <person name="Jaros S."/>
            <person name="Januszkiewicz K."/>
            <person name="Wedrychowicz H."/>
        </authorList>
    </citation>
    <scope>NUCLEOTIDE SEQUENCE [LARGE SCALE GENOMIC DNA]</scope>
    <source>
        <strain evidence="3 4">DSM 44666</strain>
    </source>
</reference>
<dbReference type="GO" id="GO:0004519">
    <property type="term" value="F:endonuclease activity"/>
    <property type="evidence" value="ECO:0007669"/>
    <property type="project" value="UniProtKB-KW"/>
</dbReference>
<keyword evidence="4" id="KW-1185">Reference proteome</keyword>